<comment type="subcellular location">
    <subcellularLocation>
        <location evidence="1">Nucleus</location>
    </subcellularLocation>
</comment>
<gene>
    <name evidence="5" type="ORF">PoB_002191600</name>
</gene>
<dbReference type="InterPro" id="IPR039845">
    <property type="entry name" value="FAM192A"/>
</dbReference>
<name>A0AAV3ZLL8_9GAST</name>
<protein>
    <submittedName>
        <fullName evidence="5">Nefa-interacting nuclear protein</fullName>
    </submittedName>
</protein>
<dbReference type="InterPro" id="IPR019331">
    <property type="entry name" value="FAM192A/Fyv6_N"/>
</dbReference>
<feature type="compositionally biased region" description="Low complexity" evidence="3">
    <location>
        <begin position="228"/>
        <end position="240"/>
    </location>
</feature>
<keyword evidence="6" id="KW-1185">Reference proteome</keyword>
<keyword evidence="2" id="KW-0539">Nucleus</keyword>
<feature type="region of interest" description="Disordered" evidence="3">
    <location>
        <begin position="301"/>
        <end position="327"/>
    </location>
</feature>
<sequence>MIEHFNNTLQTMLQKLAVDKQNTGYRSFPTVLFALKEIPNTTTGGERWRRVQVLLPLDLMCGGAIGCSSIQYDLLRWVIRELSGCDEAASHTIGLRMFSETVLTAFLCIEFEVKNFTMSGQFKSFVTEEEVQEQRQRRQAEWEKVRKPDDPEECPEEETRSLFDQLKANKDFAEREKEEETKLRSSVKGLDDDEVQFLNFVSNRQMQIEKDRNNEESEPTQTSTTGGLSSNKNSQKLLLQGAIKRKSTDTNTEINASSEKRQMSSISGDLSNEQPDAKLMAGIPKSNGTTMVVAGILPGISDYADDDSSTENESNSSDSEADHMIAPSVVTKRVVQEMIQKLKAEDGDGGCG</sequence>
<comment type="caution">
    <text evidence="5">The sequence shown here is derived from an EMBL/GenBank/DDBJ whole genome shotgun (WGS) entry which is preliminary data.</text>
</comment>
<evidence type="ECO:0000256" key="3">
    <source>
        <dbReference type="SAM" id="MobiDB-lite"/>
    </source>
</evidence>
<evidence type="ECO:0000256" key="2">
    <source>
        <dbReference type="ARBA" id="ARBA00023242"/>
    </source>
</evidence>
<dbReference type="PANTHER" id="PTHR13495">
    <property type="entry name" value="NEFA-INTERACTING NUCLEAR PROTEIN NIP30"/>
    <property type="match status" value="1"/>
</dbReference>
<feature type="region of interest" description="Disordered" evidence="3">
    <location>
        <begin position="138"/>
        <end position="161"/>
    </location>
</feature>
<dbReference type="Pfam" id="PF10187">
    <property type="entry name" value="FAM192A_Fyv6_N"/>
    <property type="match status" value="1"/>
</dbReference>
<evidence type="ECO:0000259" key="4">
    <source>
        <dbReference type="Pfam" id="PF10187"/>
    </source>
</evidence>
<feature type="domain" description="FAM192A/Fyv6 N-terminal" evidence="4">
    <location>
        <begin position="125"/>
        <end position="219"/>
    </location>
</feature>
<evidence type="ECO:0000313" key="5">
    <source>
        <dbReference type="EMBL" id="GFN95410.1"/>
    </source>
</evidence>
<evidence type="ECO:0000256" key="1">
    <source>
        <dbReference type="ARBA" id="ARBA00004123"/>
    </source>
</evidence>
<feature type="compositionally biased region" description="Basic and acidic residues" evidence="3">
    <location>
        <begin position="138"/>
        <end position="149"/>
    </location>
</feature>
<dbReference type="AlphaFoldDB" id="A0AAV3ZLL8"/>
<dbReference type="EMBL" id="BLXT01002510">
    <property type="protein sequence ID" value="GFN95410.1"/>
    <property type="molecule type" value="Genomic_DNA"/>
</dbReference>
<feature type="compositionally biased region" description="Polar residues" evidence="3">
    <location>
        <begin position="249"/>
        <end position="269"/>
    </location>
</feature>
<dbReference type="Proteomes" id="UP000735302">
    <property type="component" value="Unassembled WGS sequence"/>
</dbReference>
<reference evidence="5 6" key="1">
    <citation type="journal article" date="2021" name="Elife">
        <title>Chloroplast acquisition without the gene transfer in kleptoplastic sea slugs, Plakobranchus ocellatus.</title>
        <authorList>
            <person name="Maeda T."/>
            <person name="Takahashi S."/>
            <person name="Yoshida T."/>
            <person name="Shimamura S."/>
            <person name="Takaki Y."/>
            <person name="Nagai Y."/>
            <person name="Toyoda A."/>
            <person name="Suzuki Y."/>
            <person name="Arimoto A."/>
            <person name="Ishii H."/>
            <person name="Satoh N."/>
            <person name="Nishiyama T."/>
            <person name="Hasebe M."/>
            <person name="Maruyama T."/>
            <person name="Minagawa J."/>
            <person name="Obokata J."/>
            <person name="Shigenobu S."/>
        </authorList>
    </citation>
    <scope>NUCLEOTIDE SEQUENCE [LARGE SCALE GENOMIC DNA]</scope>
</reference>
<proteinExistence type="predicted"/>
<evidence type="ECO:0000313" key="6">
    <source>
        <dbReference type="Proteomes" id="UP000735302"/>
    </source>
</evidence>
<dbReference type="GO" id="GO:0005634">
    <property type="term" value="C:nucleus"/>
    <property type="evidence" value="ECO:0007669"/>
    <property type="project" value="UniProtKB-SubCell"/>
</dbReference>
<accession>A0AAV3ZLL8</accession>
<dbReference type="PANTHER" id="PTHR13495:SF0">
    <property type="entry name" value="PSME3-INTERACTING PROTEIN"/>
    <property type="match status" value="1"/>
</dbReference>
<organism evidence="5 6">
    <name type="scientific">Plakobranchus ocellatus</name>
    <dbReference type="NCBI Taxonomy" id="259542"/>
    <lineage>
        <taxon>Eukaryota</taxon>
        <taxon>Metazoa</taxon>
        <taxon>Spiralia</taxon>
        <taxon>Lophotrochozoa</taxon>
        <taxon>Mollusca</taxon>
        <taxon>Gastropoda</taxon>
        <taxon>Heterobranchia</taxon>
        <taxon>Euthyneura</taxon>
        <taxon>Panpulmonata</taxon>
        <taxon>Sacoglossa</taxon>
        <taxon>Placobranchoidea</taxon>
        <taxon>Plakobranchidae</taxon>
        <taxon>Plakobranchus</taxon>
    </lineage>
</organism>
<feature type="region of interest" description="Disordered" evidence="3">
    <location>
        <begin position="205"/>
        <end position="269"/>
    </location>
</feature>